<keyword evidence="3" id="KW-1185">Reference proteome</keyword>
<dbReference type="Pfam" id="PF00534">
    <property type="entry name" value="Glycos_transf_1"/>
    <property type="match status" value="1"/>
</dbReference>
<dbReference type="PANTHER" id="PTHR45947">
    <property type="entry name" value="SULFOQUINOVOSYL TRANSFERASE SQD2"/>
    <property type="match status" value="1"/>
</dbReference>
<dbReference type="GeneID" id="66162102"/>
<proteinExistence type="predicted"/>
<sequence>MIKTLYINIGEPSLSGATSTIVELIKRSENFSIKFGIIEFLGKGERGLVENYPELKEHLIYYELIRKNYDPKTLFGKSYRFLYKSIALRSIVSKVGKDFDLIVGYSYRSKSVNLIFAEPFIQFPLYKFLLSLIKMSNPIEGTVWFINTLNYYSRIKKSGKNICAGSILKDKLEKDYGVTCIPLEPPAGVDIDQIRRATESATTKYDAIHVARLGYMKGTPDTIYVMRKLKELGYNSFALIGPQDYRFNLNDYLNDTDNIEYLGKIEDKYKLYNLMSSSKIMIYPTYIDSFGIVVAETLASGTPVVTYNIPAMQKYFGDCEAVKLAEIGNKEDLLRKALILLNDYEYYKKVAVDCGTRYSWDNVAYSFSQIVKNILNYN</sequence>
<reference evidence="2 3" key="1">
    <citation type="submission" date="2021-04" db="EMBL/GenBank/DDBJ databases">
        <title>Complete genome sequence of Stygiolobus sp. KN-1.</title>
        <authorList>
            <person name="Nakamura K."/>
            <person name="Sakai H."/>
            <person name="Kurosawa N."/>
        </authorList>
    </citation>
    <scope>NUCLEOTIDE SEQUENCE [LARGE SCALE GENOMIC DNA]</scope>
    <source>
        <strain evidence="2 3">KN-1</strain>
    </source>
</reference>
<evidence type="ECO:0000259" key="1">
    <source>
        <dbReference type="Pfam" id="PF00534"/>
    </source>
</evidence>
<dbReference type="Proteomes" id="UP000825123">
    <property type="component" value="Chromosome"/>
</dbReference>
<dbReference type="SUPFAM" id="SSF53756">
    <property type="entry name" value="UDP-Glycosyltransferase/glycogen phosphorylase"/>
    <property type="match status" value="1"/>
</dbReference>
<protein>
    <recommendedName>
        <fullName evidence="1">Glycosyl transferase family 1 domain-containing protein</fullName>
    </recommendedName>
</protein>
<feature type="domain" description="Glycosyl transferase family 1" evidence="1">
    <location>
        <begin position="191"/>
        <end position="349"/>
    </location>
</feature>
<dbReference type="CDD" id="cd03801">
    <property type="entry name" value="GT4_PimA-like"/>
    <property type="match status" value="1"/>
</dbReference>
<dbReference type="InterPro" id="IPR050194">
    <property type="entry name" value="Glycosyltransferase_grp1"/>
</dbReference>
<name>A0A8D5U427_9CREN</name>
<dbReference type="AlphaFoldDB" id="A0A8D5U427"/>
<dbReference type="EMBL" id="AP024597">
    <property type="protein sequence ID" value="BCU69055.1"/>
    <property type="molecule type" value="Genomic_DNA"/>
</dbReference>
<dbReference type="GO" id="GO:0016757">
    <property type="term" value="F:glycosyltransferase activity"/>
    <property type="evidence" value="ECO:0007669"/>
    <property type="project" value="InterPro"/>
</dbReference>
<dbReference type="InterPro" id="IPR001296">
    <property type="entry name" value="Glyco_trans_1"/>
</dbReference>
<organism evidence="2 3">
    <name type="scientific">Stygiolobus caldivivus</name>
    <dbReference type="NCBI Taxonomy" id="2824673"/>
    <lineage>
        <taxon>Archaea</taxon>
        <taxon>Thermoproteota</taxon>
        <taxon>Thermoprotei</taxon>
        <taxon>Sulfolobales</taxon>
        <taxon>Sulfolobaceae</taxon>
        <taxon>Stygiolobus</taxon>
    </lineage>
</organism>
<accession>A0A8D5U427</accession>
<evidence type="ECO:0000313" key="3">
    <source>
        <dbReference type="Proteomes" id="UP000825123"/>
    </source>
</evidence>
<dbReference type="KEGG" id="csty:KN1_03520"/>
<dbReference type="RefSeq" id="WP_221289118.1">
    <property type="nucleotide sequence ID" value="NZ_AP024597.1"/>
</dbReference>
<dbReference type="Gene3D" id="3.40.50.2000">
    <property type="entry name" value="Glycogen Phosphorylase B"/>
    <property type="match status" value="2"/>
</dbReference>
<gene>
    <name evidence="2" type="ORF">KN1_03520</name>
</gene>
<dbReference type="PANTHER" id="PTHR45947:SF3">
    <property type="entry name" value="SULFOQUINOVOSYL TRANSFERASE SQD2"/>
    <property type="match status" value="1"/>
</dbReference>
<evidence type="ECO:0000313" key="2">
    <source>
        <dbReference type="EMBL" id="BCU69055.1"/>
    </source>
</evidence>